<accession>A0ABS1DHM6</accession>
<dbReference type="EMBL" id="NRRL01000036">
    <property type="protein sequence ID" value="MBK1669018.1"/>
    <property type="molecule type" value="Genomic_DNA"/>
</dbReference>
<reference evidence="1 2" key="1">
    <citation type="journal article" date="2020" name="Microorganisms">
        <title>Osmotic Adaptation and Compatible Solute Biosynthesis of Phototrophic Bacteria as Revealed from Genome Analyses.</title>
        <authorList>
            <person name="Imhoff J.F."/>
            <person name="Rahn T."/>
            <person name="Kunzel S."/>
            <person name="Keller A."/>
            <person name="Neulinger S.C."/>
        </authorList>
    </citation>
    <scope>NUCLEOTIDE SEQUENCE [LARGE SCALE GENOMIC DNA]</scope>
    <source>
        <strain evidence="1 2">DSM 9895</strain>
    </source>
</reference>
<protein>
    <submittedName>
        <fullName evidence="1">Uncharacterized protein</fullName>
    </submittedName>
</protein>
<comment type="caution">
    <text evidence="1">The sequence shown here is derived from an EMBL/GenBank/DDBJ whole genome shotgun (WGS) entry which is preliminary data.</text>
</comment>
<evidence type="ECO:0000313" key="1">
    <source>
        <dbReference type="EMBL" id="MBK1669018.1"/>
    </source>
</evidence>
<organism evidence="1 2">
    <name type="scientific">Rhodovibrio sodomensis</name>
    <dbReference type="NCBI Taxonomy" id="1088"/>
    <lineage>
        <taxon>Bacteria</taxon>
        <taxon>Pseudomonadati</taxon>
        <taxon>Pseudomonadota</taxon>
        <taxon>Alphaproteobacteria</taxon>
        <taxon>Rhodospirillales</taxon>
        <taxon>Rhodovibrionaceae</taxon>
        <taxon>Rhodovibrio</taxon>
    </lineage>
</organism>
<dbReference type="Proteomes" id="UP001296873">
    <property type="component" value="Unassembled WGS sequence"/>
</dbReference>
<name>A0ABS1DHM6_9PROT</name>
<gene>
    <name evidence="1" type="ORF">CKO28_13350</name>
</gene>
<keyword evidence="2" id="KW-1185">Reference proteome</keyword>
<evidence type="ECO:0000313" key="2">
    <source>
        <dbReference type="Proteomes" id="UP001296873"/>
    </source>
</evidence>
<sequence>MTVSVERAELEAARGSADGHTRLSEWLHDVDTAGPWAPSEELRVLLNVAPDPDHSVARYLHIVIYGVIPPGTDPDTARNGAFDFAVRRDPLDPK</sequence>
<proteinExistence type="predicted"/>